<protein>
    <submittedName>
        <fullName evidence="6">Cyn operon transcriptional activator</fullName>
    </submittedName>
</protein>
<dbReference type="FunFam" id="1.10.10.10:FF:000001">
    <property type="entry name" value="LysR family transcriptional regulator"/>
    <property type="match status" value="1"/>
</dbReference>
<evidence type="ECO:0000256" key="3">
    <source>
        <dbReference type="ARBA" id="ARBA00023125"/>
    </source>
</evidence>
<dbReference type="InterPro" id="IPR050950">
    <property type="entry name" value="HTH-type_LysR_regulators"/>
</dbReference>
<keyword evidence="2" id="KW-0805">Transcription regulation</keyword>
<gene>
    <name evidence="6" type="primary">cynR_3</name>
    <name evidence="6" type="ORF">ERS852385_00945</name>
</gene>
<dbReference type="GO" id="GO:0005829">
    <property type="term" value="C:cytosol"/>
    <property type="evidence" value="ECO:0007669"/>
    <property type="project" value="TreeGrafter"/>
</dbReference>
<dbReference type="GO" id="GO:0003700">
    <property type="term" value="F:DNA-binding transcription factor activity"/>
    <property type="evidence" value="ECO:0007669"/>
    <property type="project" value="InterPro"/>
</dbReference>
<dbReference type="InterPro" id="IPR036390">
    <property type="entry name" value="WH_DNA-bd_sf"/>
</dbReference>
<accession>A0A173YFE4</accession>
<dbReference type="AlphaFoldDB" id="A0A173YFE4"/>
<dbReference type="eggNOG" id="COG0583">
    <property type="taxonomic scope" value="Bacteria"/>
</dbReference>
<evidence type="ECO:0000259" key="5">
    <source>
        <dbReference type="PROSITE" id="PS50931"/>
    </source>
</evidence>
<keyword evidence="3" id="KW-0238">DNA-binding</keyword>
<dbReference type="GO" id="GO:0003677">
    <property type="term" value="F:DNA binding"/>
    <property type="evidence" value="ECO:0007669"/>
    <property type="project" value="UniProtKB-KW"/>
</dbReference>
<evidence type="ECO:0000313" key="6">
    <source>
        <dbReference type="EMBL" id="CUN62644.1"/>
    </source>
</evidence>
<evidence type="ECO:0000313" key="7">
    <source>
        <dbReference type="Proteomes" id="UP000095546"/>
    </source>
</evidence>
<keyword evidence="7" id="KW-1185">Reference proteome</keyword>
<dbReference type="PROSITE" id="PS50931">
    <property type="entry name" value="HTH_LYSR"/>
    <property type="match status" value="1"/>
</dbReference>
<dbReference type="PANTHER" id="PTHR30419:SF28">
    <property type="entry name" value="HTH-TYPE TRANSCRIPTIONAL REGULATOR BSDA"/>
    <property type="match status" value="1"/>
</dbReference>
<dbReference type="PRINTS" id="PR00039">
    <property type="entry name" value="HTHLYSR"/>
</dbReference>
<dbReference type="Gene3D" id="1.10.10.10">
    <property type="entry name" value="Winged helix-like DNA-binding domain superfamily/Winged helix DNA-binding domain"/>
    <property type="match status" value="1"/>
</dbReference>
<proteinExistence type="inferred from homology"/>
<dbReference type="CDD" id="cd05466">
    <property type="entry name" value="PBP2_LTTR_substrate"/>
    <property type="match status" value="1"/>
</dbReference>
<dbReference type="Pfam" id="PF03466">
    <property type="entry name" value="LysR_substrate"/>
    <property type="match status" value="1"/>
</dbReference>
<dbReference type="InterPro" id="IPR005119">
    <property type="entry name" value="LysR_subst-bd"/>
</dbReference>
<dbReference type="SUPFAM" id="SSF53850">
    <property type="entry name" value="Periplasmic binding protein-like II"/>
    <property type="match status" value="1"/>
</dbReference>
<evidence type="ECO:0000256" key="1">
    <source>
        <dbReference type="ARBA" id="ARBA00009437"/>
    </source>
</evidence>
<dbReference type="Gene3D" id="3.40.190.290">
    <property type="match status" value="1"/>
</dbReference>
<dbReference type="InterPro" id="IPR000847">
    <property type="entry name" value="LysR_HTH_N"/>
</dbReference>
<dbReference type="EMBL" id="CYYU01000004">
    <property type="protein sequence ID" value="CUN62644.1"/>
    <property type="molecule type" value="Genomic_DNA"/>
</dbReference>
<feature type="domain" description="HTH lysR-type" evidence="5">
    <location>
        <begin position="16"/>
        <end position="73"/>
    </location>
</feature>
<evidence type="ECO:0000256" key="2">
    <source>
        <dbReference type="ARBA" id="ARBA00023015"/>
    </source>
</evidence>
<sequence length="318" mass="36078">MNICYRRLRPEREIDMEIKDMRAFYAIVEEGNISHAAQRLDIAQPALSRQMKRLETSLGVQLFERGSRRIRLTDAGRVLYSRVEHILGMVDGTVREITEIGSGIAGSIQLGTITTSGALLLPELISEFHRRYPQVTYQIWEAEGARILELLDNRVIEIAITRTQVDSKVYESIVLPNEPLVVVMNKDQVIGASDSEVRMEELRDTPIIIPLRWQSLFIANCRKLGFDPHILCVSDSIVQDLLLVKRGMGAAILPVSSRTLLTDGNLHYKKLVSPEMSTHTVIAWLKNRTLSSSSEHFIKLFREMFLGERAQHGDEETV</sequence>
<evidence type="ECO:0000256" key="4">
    <source>
        <dbReference type="ARBA" id="ARBA00023163"/>
    </source>
</evidence>
<organism evidence="6 7">
    <name type="scientific">Mitsuokella jalaludinii</name>
    <dbReference type="NCBI Taxonomy" id="187979"/>
    <lineage>
        <taxon>Bacteria</taxon>
        <taxon>Bacillati</taxon>
        <taxon>Bacillota</taxon>
        <taxon>Negativicutes</taxon>
        <taxon>Selenomonadales</taxon>
        <taxon>Selenomonadaceae</taxon>
        <taxon>Mitsuokella</taxon>
    </lineage>
</organism>
<comment type="similarity">
    <text evidence="1">Belongs to the LysR transcriptional regulatory family.</text>
</comment>
<dbReference type="Proteomes" id="UP000095546">
    <property type="component" value="Unassembled WGS sequence"/>
</dbReference>
<dbReference type="Pfam" id="PF00126">
    <property type="entry name" value="HTH_1"/>
    <property type="match status" value="1"/>
</dbReference>
<dbReference type="PANTHER" id="PTHR30419">
    <property type="entry name" value="HTH-TYPE TRANSCRIPTIONAL REGULATOR YBHD"/>
    <property type="match status" value="1"/>
</dbReference>
<keyword evidence="4" id="KW-0804">Transcription</keyword>
<reference evidence="6 7" key="1">
    <citation type="submission" date="2015-09" db="EMBL/GenBank/DDBJ databases">
        <authorList>
            <consortium name="Pathogen Informatics"/>
        </authorList>
    </citation>
    <scope>NUCLEOTIDE SEQUENCE [LARGE SCALE GENOMIC DNA]</scope>
    <source>
        <strain evidence="6 7">2789STDY5608828</strain>
    </source>
</reference>
<dbReference type="STRING" id="187979.ERS852385_00945"/>
<dbReference type="InterPro" id="IPR036388">
    <property type="entry name" value="WH-like_DNA-bd_sf"/>
</dbReference>
<name>A0A173YFE4_9FIRM</name>
<dbReference type="SUPFAM" id="SSF46785">
    <property type="entry name" value="Winged helix' DNA-binding domain"/>
    <property type="match status" value="1"/>
</dbReference>